<dbReference type="Proteomes" id="UP001060368">
    <property type="component" value="Chromosome"/>
</dbReference>
<evidence type="ECO:0000256" key="1">
    <source>
        <dbReference type="SAM" id="Phobius"/>
    </source>
</evidence>
<protein>
    <submittedName>
        <fullName evidence="2">S-layer protein</fullName>
    </submittedName>
</protein>
<evidence type="ECO:0000313" key="3">
    <source>
        <dbReference type="Proteomes" id="UP001060368"/>
    </source>
</evidence>
<dbReference type="AlphaFoldDB" id="A0A9E7TIZ5"/>
<organism evidence="2 3">
    <name type="scientific">Methanoplanus endosymbiosus</name>
    <dbReference type="NCBI Taxonomy" id="33865"/>
    <lineage>
        <taxon>Archaea</taxon>
        <taxon>Methanobacteriati</taxon>
        <taxon>Methanobacteriota</taxon>
        <taxon>Stenosarchaea group</taxon>
        <taxon>Methanomicrobia</taxon>
        <taxon>Methanomicrobiales</taxon>
        <taxon>Methanomicrobiaceae</taxon>
        <taxon>Methanoplanus</taxon>
    </lineage>
</organism>
<dbReference type="RefSeq" id="WP_257743229.1">
    <property type="nucleotide sequence ID" value="NZ_CP096115.1"/>
</dbReference>
<dbReference type="KEGG" id="mend:L6E24_02915"/>
<dbReference type="EMBL" id="CP096115">
    <property type="protein sequence ID" value="UUX93088.1"/>
    <property type="molecule type" value="Genomic_DNA"/>
</dbReference>
<feature type="transmembrane region" description="Helical" evidence="1">
    <location>
        <begin position="438"/>
        <end position="456"/>
    </location>
</feature>
<gene>
    <name evidence="2" type="ORF">L6E24_02915</name>
</gene>
<name>A0A9E7TIZ5_9EURY</name>
<evidence type="ECO:0000313" key="2">
    <source>
        <dbReference type="EMBL" id="UUX93088.1"/>
    </source>
</evidence>
<dbReference type="PANTHER" id="PTHR35902:SF3">
    <property type="entry name" value="NPCBM-ASSOCIATED, NEW3 DOMAIN OF ALPHA-GALACTOSIDASE"/>
    <property type="match status" value="1"/>
</dbReference>
<keyword evidence="1" id="KW-1133">Transmembrane helix</keyword>
<reference evidence="2" key="1">
    <citation type="submission" date="2022-04" db="EMBL/GenBank/DDBJ databases">
        <title>Complete genome of Methanoplanus endosymbiosus DSM 3599.</title>
        <authorList>
            <person name="Chen S.-C."/>
            <person name="You Y.-T."/>
            <person name="Zhou Y.-Z."/>
            <person name="Lai M.-C."/>
        </authorList>
    </citation>
    <scope>NUCLEOTIDE SEQUENCE</scope>
    <source>
        <strain evidence="2">DSM 3599</strain>
    </source>
</reference>
<keyword evidence="3" id="KW-1185">Reference proteome</keyword>
<dbReference type="PANTHER" id="PTHR35902">
    <property type="entry name" value="S-LAYER DOMAIN-LIKE PROTEIN-RELATED"/>
    <property type="match status" value="1"/>
</dbReference>
<sequence>MIIFDIINLSFRKRKENVTPILPHTRFSGNLRPSLTGCLIAAILVICMLAMPVSGAGEKFIWSEPQLTATIEGSYEFFPGNTYSVTVLIENMAVDTEELLALDYPMMEIDPADALGTDAALTSGDAPVIVKSDSYMVGNIGQGESLTVTYSIYVNDGAEAGSYNLVLMTESRYVFSSYFDESGELRYDFRNSIQETEIPVKIKGKFIPEELNVTTENLNSGKEGYINVGFINSGYAFGKDAEAEIILSPYAPVTVEEGSVYLGDIASGDAGSARFKAIVSGDVESGIYPAEFIVIYTDEFGNSAQSEVAVIGIPVGKGPKFEVLSEEITFSPGDTGSVCVEYRNTGDATAYGANSRITAKSPFTAVTDSVILGDISPGETVTAEYKLSLDGKAILKPYALNSEIKYRDEYDNLCLSDELKVELIAVQKSGIGELITNPVVDALILAVILFGIYFVLRKKNQK</sequence>
<keyword evidence="1" id="KW-0472">Membrane</keyword>
<proteinExistence type="predicted"/>
<dbReference type="GeneID" id="74306612"/>
<feature type="transmembrane region" description="Helical" evidence="1">
    <location>
        <begin position="34"/>
        <end position="53"/>
    </location>
</feature>
<accession>A0A9E7TIZ5</accession>
<keyword evidence="1" id="KW-0812">Transmembrane</keyword>